<proteinExistence type="predicted"/>
<dbReference type="InterPro" id="IPR041698">
    <property type="entry name" value="Methyltransf_25"/>
</dbReference>
<sequence>MKKESSTHLFNSISSTYGLFFRYQTKRYAKDIEAMRDTIDLSTFHSIIDVGCGTGALCGVLADLNLEVTGIDQAEKMLAVARKKATRNNITFQEANVLQGLPFPDNQFDIAIASYVAHGMGREQRKTLYAEMSRIAKHLVIFHDYNENRSILTSLVEWLEGGDYFYFIKHAETEMRECLTEMKRCFKQVEVYQIAERANWYICTP</sequence>
<dbReference type="AlphaFoldDB" id="A0A372ME95"/>
<evidence type="ECO:0000313" key="2">
    <source>
        <dbReference type="EMBL" id="RFU94082.1"/>
    </source>
</evidence>
<dbReference type="SUPFAM" id="SSF53335">
    <property type="entry name" value="S-adenosyl-L-methionine-dependent methyltransferases"/>
    <property type="match status" value="1"/>
</dbReference>
<comment type="caution">
    <text evidence="2">The sequence shown here is derived from an EMBL/GenBank/DDBJ whole genome shotgun (WGS) entry which is preliminary data.</text>
</comment>
<dbReference type="OrthoDB" id="9810247at2"/>
<gene>
    <name evidence="2" type="ORF">DYP60_11685</name>
</gene>
<dbReference type="GO" id="GO:0008168">
    <property type="term" value="F:methyltransferase activity"/>
    <property type="evidence" value="ECO:0007669"/>
    <property type="project" value="UniProtKB-KW"/>
</dbReference>
<keyword evidence="2" id="KW-0489">Methyltransferase</keyword>
<dbReference type="PANTHER" id="PTHR43591">
    <property type="entry name" value="METHYLTRANSFERASE"/>
    <property type="match status" value="1"/>
</dbReference>
<dbReference type="InterPro" id="IPR029063">
    <property type="entry name" value="SAM-dependent_MTases_sf"/>
</dbReference>
<reference evidence="2 3" key="2">
    <citation type="submission" date="2018-09" db="EMBL/GenBank/DDBJ databases">
        <title>Genome of Sphaerochaeta halotolerans strain 4-11.</title>
        <authorList>
            <person name="Nazina T.N."/>
            <person name="Sokolova D.S."/>
        </authorList>
    </citation>
    <scope>NUCLEOTIDE SEQUENCE [LARGE SCALE GENOMIC DNA]</scope>
    <source>
        <strain evidence="2 3">4-11</strain>
    </source>
</reference>
<evidence type="ECO:0000313" key="3">
    <source>
        <dbReference type="Proteomes" id="UP000264002"/>
    </source>
</evidence>
<keyword evidence="2" id="KW-0808">Transferase</keyword>
<organism evidence="2 3">
    <name type="scientific">Sphaerochaeta halotolerans</name>
    <dbReference type="NCBI Taxonomy" id="2293840"/>
    <lineage>
        <taxon>Bacteria</taxon>
        <taxon>Pseudomonadati</taxon>
        <taxon>Spirochaetota</taxon>
        <taxon>Spirochaetia</taxon>
        <taxon>Spirochaetales</taxon>
        <taxon>Sphaerochaetaceae</taxon>
        <taxon>Sphaerochaeta</taxon>
    </lineage>
</organism>
<dbReference type="Gene3D" id="3.40.50.150">
    <property type="entry name" value="Vaccinia Virus protein VP39"/>
    <property type="match status" value="1"/>
</dbReference>
<evidence type="ECO:0000259" key="1">
    <source>
        <dbReference type="Pfam" id="PF13649"/>
    </source>
</evidence>
<reference evidence="3" key="1">
    <citation type="submission" date="2018-08" db="EMBL/GenBank/DDBJ databases">
        <authorList>
            <person name="Grouzdev D.S."/>
            <person name="Krutkina M.S."/>
        </authorList>
    </citation>
    <scope>NUCLEOTIDE SEQUENCE [LARGE SCALE GENOMIC DNA]</scope>
    <source>
        <strain evidence="3">4-11</strain>
    </source>
</reference>
<name>A0A372ME95_9SPIR</name>
<dbReference type="CDD" id="cd02440">
    <property type="entry name" value="AdoMet_MTases"/>
    <property type="match status" value="1"/>
</dbReference>
<dbReference type="PANTHER" id="PTHR43591:SF110">
    <property type="entry name" value="RHODANESE DOMAIN-CONTAINING PROTEIN"/>
    <property type="match status" value="1"/>
</dbReference>
<protein>
    <submittedName>
        <fullName evidence="2">Class I SAM-dependent methyltransferase</fullName>
    </submittedName>
</protein>
<dbReference type="Proteomes" id="UP000264002">
    <property type="component" value="Unassembled WGS sequence"/>
</dbReference>
<keyword evidence="3" id="KW-1185">Reference proteome</keyword>
<accession>A0A372ME95</accession>
<dbReference type="GO" id="GO:0032259">
    <property type="term" value="P:methylation"/>
    <property type="evidence" value="ECO:0007669"/>
    <property type="project" value="UniProtKB-KW"/>
</dbReference>
<dbReference type="Pfam" id="PF13649">
    <property type="entry name" value="Methyltransf_25"/>
    <property type="match status" value="1"/>
</dbReference>
<feature type="domain" description="Methyltransferase" evidence="1">
    <location>
        <begin position="47"/>
        <end position="137"/>
    </location>
</feature>
<dbReference type="RefSeq" id="WP_117331190.1">
    <property type="nucleotide sequence ID" value="NZ_QUWK01000013.1"/>
</dbReference>
<dbReference type="EMBL" id="QUWK01000013">
    <property type="protein sequence ID" value="RFU94082.1"/>
    <property type="molecule type" value="Genomic_DNA"/>
</dbReference>